<evidence type="ECO:0000256" key="3">
    <source>
        <dbReference type="ARBA" id="ARBA00022793"/>
    </source>
</evidence>
<dbReference type="InterPro" id="IPR015421">
    <property type="entry name" value="PyrdxlP-dep_Trfase_major"/>
</dbReference>
<reference evidence="8" key="1">
    <citation type="journal article" date="2019" name="Int. J. Syst. Evol. Microbiol.">
        <title>The Global Catalogue of Microorganisms (GCM) 10K type strain sequencing project: providing services to taxonomists for standard genome sequencing and annotation.</title>
        <authorList>
            <consortium name="The Broad Institute Genomics Platform"/>
            <consortium name="The Broad Institute Genome Sequencing Center for Infectious Disease"/>
            <person name="Wu L."/>
            <person name="Ma J."/>
        </authorList>
    </citation>
    <scope>NUCLEOTIDE SEQUENCE [LARGE SCALE GENOMIC DNA]</scope>
    <source>
        <strain evidence="8">JCM 16703</strain>
    </source>
</reference>
<gene>
    <name evidence="7" type="primary">desA</name>
    <name evidence="7" type="ORF">GCM10022215_06140</name>
</gene>
<comment type="cofactor">
    <cofactor evidence="1 6">
        <name>pyridoxal 5'-phosphate</name>
        <dbReference type="ChEBI" id="CHEBI:597326"/>
    </cofactor>
</comment>
<keyword evidence="5 6" id="KW-0456">Lyase</keyword>
<evidence type="ECO:0000256" key="4">
    <source>
        <dbReference type="ARBA" id="ARBA00022898"/>
    </source>
</evidence>
<dbReference type="Pfam" id="PF00282">
    <property type="entry name" value="Pyridoxal_deC"/>
    <property type="match status" value="1"/>
</dbReference>
<protein>
    <submittedName>
        <fullName evidence="7">Lysine decarboxylase DesA</fullName>
    </submittedName>
</protein>
<dbReference type="EMBL" id="BAAAZH010000005">
    <property type="protein sequence ID" value="GAA4110756.1"/>
    <property type="molecule type" value="Genomic_DNA"/>
</dbReference>
<evidence type="ECO:0000256" key="2">
    <source>
        <dbReference type="ARBA" id="ARBA00009533"/>
    </source>
</evidence>
<dbReference type="Gene3D" id="3.40.640.10">
    <property type="entry name" value="Type I PLP-dependent aspartate aminotransferase-like (Major domain)"/>
    <property type="match status" value="1"/>
</dbReference>
<organism evidence="7 8">
    <name type="scientific">Nocardioides fonticola</name>
    <dbReference type="NCBI Taxonomy" id="450363"/>
    <lineage>
        <taxon>Bacteria</taxon>
        <taxon>Bacillati</taxon>
        <taxon>Actinomycetota</taxon>
        <taxon>Actinomycetes</taxon>
        <taxon>Propionibacteriales</taxon>
        <taxon>Nocardioidaceae</taxon>
        <taxon>Nocardioides</taxon>
    </lineage>
</organism>
<evidence type="ECO:0000313" key="7">
    <source>
        <dbReference type="EMBL" id="GAA4110756.1"/>
    </source>
</evidence>
<comment type="caution">
    <text evidence="7">The sequence shown here is derived from an EMBL/GenBank/DDBJ whole genome shotgun (WGS) entry which is preliminary data.</text>
</comment>
<comment type="similarity">
    <text evidence="2 6">Belongs to the group II decarboxylase family.</text>
</comment>
<proteinExistence type="inferred from homology"/>
<sequence>MSPLPDPSAQDAIVHPGHLERLRAELLSGVDLLLERLGSATSPASGADADELAARIGAVDLDRPASGMPEALGELGELWLRDAVWFHEPGYAAHLNCPVVSPAVVAELLVAAVNPSIDTVDQSMGATFIEQRLVAWTAQRLGFPAERADGVFTPGGTASNLHALHLARDEARECTGAPLERLRILTSVDAHMSVDRAARLLGLPADAVLAVPVDARRRLDPVALSRSLEAVREAGLTAMAIVATAGTTDHGAIDPLPEIAGLAAAHGVWLHVDAAYGGGLLLSTRHRERLAGIEQADSATVDFHKTFFQPVACSAVVVRDRRTLRHVAWHADYLNPADAGGAAVRPADQVEKSLQTTRRFDPLKLWLSLRVLGPDVLGSYVDAIVDLARAAHQRLEEEPHLTVRSAPELTTLLLRYEHEAMSPEEGDALVPRIRAALAAEGEALVAATRVEGRRWLKLTLLNPLATVDDVLAIAHRIVEAGHELAATEVSA</sequence>
<dbReference type="Proteomes" id="UP001501495">
    <property type="component" value="Unassembled WGS sequence"/>
</dbReference>
<dbReference type="InterPro" id="IPR015424">
    <property type="entry name" value="PyrdxlP-dep_Trfase"/>
</dbReference>
<keyword evidence="8" id="KW-1185">Reference proteome</keyword>
<name>A0ABP7XBQ7_9ACTN</name>
<evidence type="ECO:0000256" key="1">
    <source>
        <dbReference type="ARBA" id="ARBA00001933"/>
    </source>
</evidence>
<evidence type="ECO:0000256" key="5">
    <source>
        <dbReference type="ARBA" id="ARBA00023239"/>
    </source>
</evidence>
<dbReference type="PANTHER" id="PTHR45677">
    <property type="entry name" value="GLUTAMATE DECARBOXYLASE-RELATED"/>
    <property type="match status" value="1"/>
</dbReference>
<evidence type="ECO:0000313" key="8">
    <source>
        <dbReference type="Proteomes" id="UP001501495"/>
    </source>
</evidence>
<keyword evidence="4 6" id="KW-0663">Pyridoxal phosphate</keyword>
<dbReference type="RefSeq" id="WP_344731748.1">
    <property type="nucleotide sequence ID" value="NZ_BAAAZH010000005.1"/>
</dbReference>
<evidence type="ECO:0000256" key="6">
    <source>
        <dbReference type="RuleBase" id="RU000382"/>
    </source>
</evidence>
<dbReference type="PANTHER" id="PTHR45677:SF8">
    <property type="entry name" value="CYSTEINE SULFINIC ACID DECARBOXYLASE"/>
    <property type="match status" value="1"/>
</dbReference>
<accession>A0ABP7XBQ7</accession>
<dbReference type="InterPro" id="IPR015422">
    <property type="entry name" value="PyrdxlP-dep_Trfase_small"/>
</dbReference>
<dbReference type="Gene3D" id="3.90.1150.10">
    <property type="entry name" value="Aspartate Aminotransferase, domain 1"/>
    <property type="match status" value="1"/>
</dbReference>
<dbReference type="SUPFAM" id="SSF53383">
    <property type="entry name" value="PLP-dependent transferases"/>
    <property type="match status" value="1"/>
</dbReference>
<keyword evidence="3" id="KW-0210">Decarboxylase</keyword>
<dbReference type="InterPro" id="IPR002129">
    <property type="entry name" value="PyrdxlP-dep_de-COase"/>
</dbReference>